<dbReference type="RefSeq" id="WP_087144251.1">
    <property type="nucleotide sequence ID" value="NZ_FUKI01000130.1"/>
</dbReference>
<dbReference type="EMBL" id="FUKI01000130">
    <property type="protein sequence ID" value="SJM94313.1"/>
    <property type="molecule type" value="Genomic_DNA"/>
</dbReference>
<reference evidence="2" key="1">
    <citation type="submission" date="2017-02" db="EMBL/GenBank/DDBJ databases">
        <authorList>
            <person name="Daims H."/>
        </authorList>
    </citation>
    <scope>NUCLEOTIDE SEQUENCE [LARGE SCALE GENOMIC DNA]</scope>
</reference>
<protein>
    <recommendedName>
        <fullName evidence="3">DUF29 domain-containing protein</fullName>
    </recommendedName>
</protein>
<proteinExistence type="predicted"/>
<dbReference type="PANTHER" id="PTHR34235">
    <property type="entry name" value="SLR1203 PROTEIN-RELATED"/>
    <property type="match status" value="1"/>
</dbReference>
<name>A0A1R4HDL6_9GAMM</name>
<dbReference type="PANTHER" id="PTHR34235:SF4">
    <property type="entry name" value="SLR0291 PROTEIN"/>
    <property type="match status" value="1"/>
</dbReference>
<evidence type="ECO:0000313" key="2">
    <source>
        <dbReference type="Proteomes" id="UP000195667"/>
    </source>
</evidence>
<organism evidence="1 2">
    <name type="scientific">Crenothrix polyspora</name>
    <dbReference type="NCBI Taxonomy" id="360316"/>
    <lineage>
        <taxon>Bacteria</taxon>
        <taxon>Pseudomonadati</taxon>
        <taxon>Pseudomonadota</taxon>
        <taxon>Gammaproteobacteria</taxon>
        <taxon>Methylococcales</taxon>
        <taxon>Crenotrichaceae</taxon>
        <taxon>Crenothrix</taxon>
    </lineage>
</organism>
<evidence type="ECO:0008006" key="3">
    <source>
        <dbReference type="Google" id="ProtNLM"/>
    </source>
</evidence>
<dbReference type="OrthoDB" id="5766125at2"/>
<accession>A0A1R4HDL6</accession>
<dbReference type="Gene3D" id="1.20.1220.20">
    <property type="entry name" value="Uncharcterised protein PF01724"/>
    <property type="match status" value="1"/>
</dbReference>
<gene>
    <name evidence="1" type="ORF">CRENPOLYSF1_530012</name>
</gene>
<dbReference type="InterPro" id="IPR002636">
    <property type="entry name" value="DUF29"/>
</dbReference>
<sequence length="142" mass="16972">MIDYQTDYYGWTVEQAELLKARDWQEIDIENLIEEVESMGRSEKRALESRLIVLITHLLKWQYQPVRRSTSWELTIKEQRLRISKILRDNPSLKRELDVCFLDIYPFAVIQAVKETGIEEKNFPIMCEWTLEHVLSVRPSET</sequence>
<dbReference type="Pfam" id="PF01724">
    <property type="entry name" value="DUF29"/>
    <property type="match status" value="1"/>
</dbReference>
<dbReference type="Proteomes" id="UP000195667">
    <property type="component" value="Unassembled WGS sequence"/>
</dbReference>
<keyword evidence="2" id="KW-1185">Reference proteome</keyword>
<dbReference type="AlphaFoldDB" id="A0A1R4HDL6"/>
<evidence type="ECO:0000313" key="1">
    <source>
        <dbReference type="EMBL" id="SJM94313.1"/>
    </source>
</evidence>